<evidence type="ECO:0000256" key="1">
    <source>
        <dbReference type="ARBA" id="ARBA00004429"/>
    </source>
</evidence>
<evidence type="ECO:0000256" key="3">
    <source>
        <dbReference type="ARBA" id="ARBA00023224"/>
    </source>
</evidence>
<feature type="domain" description="T-SNARE coiled-coil homology" evidence="8">
    <location>
        <begin position="416"/>
        <end position="478"/>
    </location>
</feature>
<dbReference type="OrthoDB" id="9797364at2"/>
<dbReference type="GO" id="GO:0005886">
    <property type="term" value="C:plasma membrane"/>
    <property type="evidence" value="ECO:0007669"/>
    <property type="project" value="UniProtKB-SubCell"/>
</dbReference>
<organism evidence="9 10">
    <name type="scientific">Emcibacter nanhaiensis</name>
    <dbReference type="NCBI Taxonomy" id="1505037"/>
    <lineage>
        <taxon>Bacteria</taxon>
        <taxon>Pseudomonadati</taxon>
        <taxon>Pseudomonadota</taxon>
        <taxon>Alphaproteobacteria</taxon>
        <taxon>Emcibacterales</taxon>
        <taxon>Emcibacteraceae</taxon>
        <taxon>Emcibacter</taxon>
    </lineage>
</organism>
<dbReference type="PROSITE" id="PS50192">
    <property type="entry name" value="T_SNARE"/>
    <property type="match status" value="1"/>
</dbReference>
<dbReference type="InterPro" id="IPR013655">
    <property type="entry name" value="PAS_fold_3"/>
</dbReference>
<keyword evidence="2" id="KW-0997">Cell inner membrane</keyword>
<dbReference type="Pfam" id="PF08447">
    <property type="entry name" value="PAS_3"/>
    <property type="match status" value="1"/>
</dbReference>
<comment type="caution">
    <text evidence="9">The sequence shown here is derived from an EMBL/GenBank/DDBJ whole genome shotgun (WGS) entry which is preliminary data.</text>
</comment>
<dbReference type="SMART" id="SM00283">
    <property type="entry name" value="MA"/>
    <property type="match status" value="1"/>
</dbReference>
<evidence type="ECO:0000259" key="8">
    <source>
        <dbReference type="PROSITE" id="PS50192"/>
    </source>
</evidence>
<dbReference type="InterPro" id="IPR004089">
    <property type="entry name" value="MCPsignal_dom"/>
</dbReference>
<comment type="similarity">
    <text evidence="4">Belongs to the methyl-accepting chemotaxis (MCP) protein family.</text>
</comment>
<comment type="subcellular location">
    <subcellularLocation>
        <location evidence="1">Cell inner membrane</location>
        <topology evidence="1">Multi-pass membrane protein</topology>
    </subcellularLocation>
</comment>
<dbReference type="GO" id="GO:0007165">
    <property type="term" value="P:signal transduction"/>
    <property type="evidence" value="ECO:0007669"/>
    <property type="project" value="UniProtKB-KW"/>
</dbReference>
<evidence type="ECO:0000259" key="7">
    <source>
        <dbReference type="PROSITE" id="PS50112"/>
    </source>
</evidence>
<evidence type="ECO:0000313" key="9">
    <source>
        <dbReference type="EMBL" id="TPD58934.1"/>
    </source>
</evidence>
<dbReference type="GO" id="GO:0006935">
    <property type="term" value="P:chemotaxis"/>
    <property type="evidence" value="ECO:0007669"/>
    <property type="project" value="InterPro"/>
</dbReference>
<dbReference type="NCBIfam" id="TIGR00229">
    <property type="entry name" value="sensory_box"/>
    <property type="match status" value="1"/>
</dbReference>
<evidence type="ECO:0000313" key="10">
    <source>
        <dbReference type="Proteomes" id="UP000319148"/>
    </source>
</evidence>
<dbReference type="PROSITE" id="PS50111">
    <property type="entry name" value="CHEMOTAXIS_TRANSDUC_2"/>
    <property type="match status" value="1"/>
</dbReference>
<dbReference type="InterPro" id="IPR035965">
    <property type="entry name" value="PAS-like_dom_sf"/>
</dbReference>
<dbReference type="Gene3D" id="1.10.287.950">
    <property type="entry name" value="Methyl-accepting chemotaxis protein"/>
    <property type="match status" value="1"/>
</dbReference>
<dbReference type="Pfam" id="PF00015">
    <property type="entry name" value="MCPsignal"/>
    <property type="match status" value="1"/>
</dbReference>
<dbReference type="InterPro" id="IPR004090">
    <property type="entry name" value="Chemotax_Me-accpt_rcpt"/>
</dbReference>
<gene>
    <name evidence="9" type="ORF">FIV46_13715</name>
</gene>
<dbReference type="InterPro" id="IPR000727">
    <property type="entry name" value="T_SNARE_dom"/>
</dbReference>
<dbReference type="Proteomes" id="UP000319148">
    <property type="component" value="Unassembled WGS sequence"/>
</dbReference>
<keyword evidence="10" id="KW-1185">Reference proteome</keyword>
<keyword evidence="3 5" id="KW-0807">Transducer</keyword>
<keyword evidence="2" id="KW-0472">Membrane</keyword>
<dbReference type="CDD" id="cd00130">
    <property type="entry name" value="PAS"/>
    <property type="match status" value="1"/>
</dbReference>
<dbReference type="SUPFAM" id="SSF55785">
    <property type="entry name" value="PYP-like sensor domain (PAS domain)"/>
    <property type="match status" value="1"/>
</dbReference>
<evidence type="ECO:0000256" key="2">
    <source>
        <dbReference type="ARBA" id="ARBA00022519"/>
    </source>
</evidence>
<dbReference type="PRINTS" id="PR00260">
    <property type="entry name" value="CHEMTRNSDUCR"/>
</dbReference>
<keyword evidence="2" id="KW-1003">Cell membrane</keyword>
<dbReference type="Gene3D" id="3.30.450.20">
    <property type="entry name" value="PAS domain"/>
    <property type="match status" value="2"/>
</dbReference>
<name>A0A501PG43_9PROT</name>
<feature type="domain" description="PAS" evidence="7">
    <location>
        <begin position="35"/>
        <end position="72"/>
    </location>
</feature>
<accession>A0A501PG43</accession>
<dbReference type="PROSITE" id="PS50112">
    <property type="entry name" value="PAS"/>
    <property type="match status" value="1"/>
</dbReference>
<feature type="domain" description="Methyl-accepting transducer" evidence="6">
    <location>
        <begin position="264"/>
        <end position="486"/>
    </location>
</feature>
<dbReference type="SUPFAM" id="SSF58104">
    <property type="entry name" value="Methyl-accepting chemotaxis protein (MCP) signaling domain"/>
    <property type="match status" value="1"/>
</dbReference>
<dbReference type="AlphaFoldDB" id="A0A501PG43"/>
<proteinExistence type="inferred from homology"/>
<sequence length="506" mass="55021">MSMPTLSDPYLPSSANDDYDEMAAKLAALDRSQSIIEFDLDGTIITANDNFLKTMGYRLEEIKGRQHSLFVPPAIRDSAEYKELWNRLRRGESHSAEVMRIGNNKEVWIQACYNPILDQNGSPYKVVKFATNRTEEVLMHKESERIRRMADFMPVNVMMCDPETLVLTYLNETSIKTLRSLEHLLPVKADDMLGTCIDIFHKNPGHQRKLLADPNNLPYRTKIRLGDETLDLNASAIIDGEGNYVAAMVAWSVVTKNVKLADDFETNVQSLVQTVASSASEMETTAQNLAAAAKQTDTQSTSVATTTEELSASVNEISGQVAHSTRIVDDAVQEAQKSEQLVNSLVDAASKIGQVTSLISSIADQTKLLSLNATIEAARAGEAGKGFAVVAAEVKTLATETAKATSEIEQQISGIQDISQTTAEAIKQIAGTIATISEISTAISGAVEEQTAATSGVARNIADVQKAANETGQSSSRMLEVAQDLSHNSDDLQKRVTEFLESVRAM</sequence>
<evidence type="ECO:0000256" key="4">
    <source>
        <dbReference type="ARBA" id="ARBA00029447"/>
    </source>
</evidence>
<dbReference type="PANTHER" id="PTHR32089">
    <property type="entry name" value="METHYL-ACCEPTING CHEMOTAXIS PROTEIN MCPB"/>
    <property type="match status" value="1"/>
</dbReference>
<dbReference type="GO" id="GO:0004888">
    <property type="term" value="F:transmembrane signaling receptor activity"/>
    <property type="evidence" value="ECO:0007669"/>
    <property type="project" value="InterPro"/>
</dbReference>
<dbReference type="PANTHER" id="PTHR32089:SF112">
    <property type="entry name" value="LYSOZYME-LIKE PROTEIN-RELATED"/>
    <property type="match status" value="1"/>
</dbReference>
<protein>
    <submittedName>
        <fullName evidence="9">PAS domain S-box protein</fullName>
    </submittedName>
</protein>
<evidence type="ECO:0000259" key="6">
    <source>
        <dbReference type="PROSITE" id="PS50111"/>
    </source>
</evidence>
<evidence type="ECO:0000256" key="5">
    <source>
        <dbReference type="PROSITE-ProRule" id="PRU00284"/>
    </source>
</evidence>
<dbReference type="EMBL" id="VFIY01000016">
    <property type="protein sequence ID" value="TPD58934.1"/>
    <property type="molecule type" value="Genomic_DNA"/>
</dbReference>
<dbReference type="InterPro" id="IPR000014">
    <property type="entry name" value="PAS"/>
</dbReference>
<reference evidence="10" key="1">
    <citation type="submission" date="2019-06" db="EMBL/GenBank/DDBJ databases">
        <title>The complete genome of Emcibacter congregatus ZYLT.</title>
        <authorList>
            <person name="Zhao Z."/>
        </authorList>
    </citation>
    <scope>NUCLEOTIDE SEQUENCE [LARGE SCALE GENOMIC DNA]</scope>
    <source>
        <strain evidence="10">MCCC 1A06723</strain>
    </source>
</reference>